<proteinExistence type="predicted"/>
<sequence>MGGIVSSVNSNHTLKSTVLCRFMVDDQFCVQFSPNLIDTLSHVVSKDDVLHSDLIVCESSEFVSSFRSCLRLEIESDSNLHSIVFRIGNRTGNVWLTESLTSTQNPLLAAKWTATNSSYARISIHLHSNPNLILSLPSLPRKTQPNNPKCCGYLQLMDHSVVNLSSNENQLTSFCLEYLVPSDLLSILETPWNLFTVKVILRQSGNRFVFQSKRQNPSKVLSLTSSKSHTPFEFNIHYDPYSHMIHLYDNSEENPHEICYSPCENQFRVHSCDDSCCLETLDGNDRKKCMILRWMISPVERIDGGNALEVNVKCRLGHLCSDWKSERLLIREFGSKVKNRNEDRFQLCVAPSVVIGAGTNETQVTQMRREIEAQEPHVTVEVEAESGHRFVTAALTVNVPLETAFEIVSDTASLSRYVKDIESSTVIDIGKEFENETHVHQVHRFMMFALDIRMRLSVQMDCKQRWVQCTMIEGDMSHYEAQWNLERVERMESSATHLVFKLRAAPRIPMPSFVLEGLAKHSCFAMMKEIRTACLEKIAAE</sequence>
<accession>A0A7S0ZCD8</accession>
<dbReference type="AlphaFoldDB" id="A0A7S0ZCD8"/>
<dbReference type="EMBL" id="HBFP01002516">
    <property type="protein sequence ID" value="CAD8817421.1"/>
    <property type="molecule type" value="Transcribed_RNA"/>
</dbReference>
<name>A0A7S0ZCD8_9RHOD</name>
<protein>
    <recommendedName>
        <fullName evidence="1">Coenzyme Q-binding protein COQ10 START domain-containing protein</fullName>
    </recommendedName>
</protein>
<dbReference type="SUPFAM" id="SSF55961">
    <property type="entry name" value="Bet v1-like"/>
    <property type="match status" value="1"/>
</dbReference>
<dbReference type="Pfam" id="PF03364">
    <property type="entry name" value="Polyketide_cyc"/>
    <property type="match status" value="1"/>
</dbReference>
<feature type="domain" description="Coenzyme Q-binding protein COQ10 START" evidence="1">
    <location>
        <begin position="397"/>
        <end position="526"/>
    </location>
</feature>
<evidence type="ECO:0000313" key="2">
    <source>
        <dbReference type="EMBL" id="CAD8817421.1"/>
    </source>
</evidence>
<dbReference type="Gene3D" id="3.30.530.20">
    <property type="match status" value="1"/>
</dbReference>
<reference evidence="2" key="1">
    <citation type="submission" date="2021-01" db="EMBL/GenBank/DDBJ databases">
        <authorList>
            <person name="Corre E."/>
            <person name="Pelletier E."/>
            <person name="Niang G."/>
            <person name="Scheremetjew M."/>
            <person name="Finn R."/>
            <person name="Kale V."/>
            <person name="Holt S."/>
            <person name="Cochrane G."/>
            <person name="Meng A."/>
            <person name="Brown T."/>
            <person name="Cohen L."/>
        </authorList>
    </citation>
    <scope>NUCLEOTIDE SEQUENCE</scope>
    <source>
        <strain evidence="2">CCMP3278</strain>
    </source>
</reference>
<dbReference type="InterPro" id="IPR023393">
    <property type="entry name" value="START-like_dom_sf"/>
</dbReference>
<organism evidence="2">
    <name type="scientific">Timspurckia oligopyrenoides</name>
    <dbReference type="NCBI Taxonomy" id="708627"/>
    <lineage>
        <taxon>Eukaryota</taxon>
        <taxon>Rhodophyta</taxon>
        <taxon>Bangiophyceae</taxon>
        <taxon>Porphyridiales</taxon>
        <taxon>Porphyridiaceae</taxon>
        <taxon>Timspurckia</taxon>
    </lineage>
</organism>
<gene>
    <name evidence="2" type="ORF">TOLI1172_LOCUS1810</name>
</gene>
<evidence type="ECO:0000259" key="1">
    <source>
        <dbReference type="Pfam" id="PF03364"/>
    </source>
</evidence>
<dbReference type="InterPro" id="IPR005031">
    <property type="entry name" value="COQ10_START"/>
</dbReference>